<dbReference type="EMBL" id="JBHSWD010000001">
    <property type="protein sequence ID" value="MFC6591627.1"/>
    <property type="molecule type" value="Genomic_DNA"/>
</dbReference>
<dbReference type="RefSeq" id="WP_380082630.1">
    <property type="nucleotide sequence ID" value="NZ_JBHSWD010000001.1"/>
</dbReference>
<comment type="caution">
    <text evidence="1">The sequence shown here is derived from an EMBL/GenBank/DDBJ whole genome shotgun (WGS) entry which is preliminary data.</text>
</comment>
<protein>
    <submittedName>
        <fullName evidence="1">DdrH</fullName>
    </submittedName>
</protein>
<sequence length="85" mass="9448">MTSSYAEFLQQLRDEYGEHFSQMPLPDGLEEHLKQLIQQGDQDSIQFMLKVAWQFGAQAGFAAGLRVAKQGSAETGEPSPSFLRA</sequence>
<accession>A0ABW1YDR4</accession>
<evidence type="ECO:0000313" key="2">
    <source>
        <dbReference type="Proteomes" id="UP001596297"/>
    </source>
</evidence>
<dbReference type="Proteomes" id="UP001596297">
    <property type="component" value="Unassembled WGS sequence"/>
</dbReference>
<reference evidence="2" key="1">
    <citation type="journal article" date="2019" name="Int. J. Syst. Evol. Microbiol.">
        <title>The Global Catalogue of Microorganisms (GCM) 10K type strain sequencing project: providing services to taxonomists for standard genome sequencing and annotation.</title>
        <authorList>
            <consortium name="The Broad Institute Genomics Platform"/>
            <consortium name="The Broad Institute Genome Sequencing Center for Infectious Disease"/>
            <person name="Wu L."/>
            <person name="Ma J."/>
        </authorList>
    </citation>
    <scope>NUCLEOTIDE SEQUENCE [LARGE SCALE GENOMIC DNA]</scope>
    <source>
        <strain evidence="2">CGMCC 1.15772</strain>
    </source>
</reference>
<organism evidence="1 2">
    <name type="scientific">Deinococcus lacus</name>
    <dbReference type="NCBI Taxonomy" id="392561"/>
    <lineage>
        <taxon>Bacteria</taxon>
        <taxon>Thermotogati</taxon>
        <taxon>Deinococcota</taxon>
        <taxon>Deinococci</taxon>
        <taxon>Deinococcales</taxon>
        <taxon>Deinococcaceae</taxon>
        <taxon>Deinococcus</taxon>
    </lineage>
</organism>
<keyword evidence="2" id="KW-1185">Reference proteome</keyword>
<proteinExistence type="predicted"/>
<evidence type="ECO:0000313" key="1">
    <source>
        <dbReference type="EMBL" id="MFC6591627.1"/>
    </source>
</evidence>
<gene>
    <name evidence="1" type="ORF">ACFP81_06110</name>
</gene>
<name>A0ABW1YDR4_9DEIO</name>